<organism evidence="1 2">
    <name type="scientific">Athelia psychrophila</name>
    <dbReference type="NCBI Taxonomy" id="1759441"/>
    <lineage>
        <taxon>Eukaryota</taxon>
        <taxon>Fungi</taxon>
        <taxon>Dikarya</taxon>
        <taxon>Basidiomycota</taxon>
        <taxon>Agaricomycotina</taxon>
        <taxon>Agaricomycetes</taxon>
        <taxon>Agaricomycetidae</taxon>
        <taxon>Atheliales</taxon>
        <taxon>Atheliaceae</taxon>
        <taxon>Athelia</taxon>
    </lineage>
</organism>
<evidence type="ECO:0008006" key="3">
    <source>
        <dbReference type="Google" id="ProtNLM"/>
    </source>
</evidence>
<evidence type="ECO:0000313" key="2">
    <source>
        <dbReference type="Proteomes" id="UP000076532"/>
    </source>
</evidence>
<sequence>MKAAGIVVPEGLAFQGAKILPRGDVVYILNSPEAGKWIRESRVEFLRNFGGQTKMAEAEIPVMLENVPVAFCITEQSMRGLEKKNTLPKGSVLSAKWIKPPAKRTEGQRSAHLVLNFSSPQSANIALRKGMFVLGHRSHARKLVNEPPKCFKCQKVWVRLEHVASKCPSALMVCALCGKAHHANTCPLSKVDPVHHFCVNCKIYGHGANDKMCGTYLRHLLELNRRNPGNLFKYYVVDE</sequence>
<keyword evidence="2" id="KW-1185">Reference proteome</keyword>
<reference evidence="1 2" key="1">
    <citation type="journal article" date="2016" name="Mol. Biol. Evol.">
        <title>Comparative Genomics of Early-Diverging Mushroom-Forming Fungi Provides Insights into the Origins of Lignocellulose Decay Capabilities.</title>
        <authorList>
            <person name="Nagy L.G."/>
            <person name="Riley R."/>
            <person name="Tritt A."/>
            <person name="Adam C."/>
            <person name="Daum C."/>
            <person name="Floudas D."/>
            <person name="Sun H."/>
            <person name="Yadav J.S."/>
            <person name="Pangilinan J."/>
            <person name="Larsson K.H."/>
            <person name="Matsuura K."/>
            <person name="Barry K."/>
            <person name="Labutti K."/>
            <person name="Kuo R."/>
            <person name="Ohm R.A."/>
            <person name="Bhattacharya S.S."/>
            <person name="Shirouzu T."/>
            <person name="Yoshinaga Y."/>
            <person name="Martin F.M."/>
            <person name="Grigoriev I.V."/>
            <person name="Hibbett D.S."/>
        </authorList>
    </citation>
    <scope>NUCLEOTIDE SEQUENCE [LARGE SCALE GENOMIC DNA]</scope>
    <source>
        <strain evidence="1 2">CBS 109695</strain>
    </source>
</reference>
<dbReference type="Proteomes" id="UP000076532">
    <property type="component" value="Unassembled WGS sequence"/>
</dbReference>
<gene>
    <name evidence="1" type="ORF">FIBSPDRAFT_761980</name>
</gene>
<name>A0A165WZK2_9AGAM</name>
<dbReference type="EMBL" id="KV417732">
    <property type="protein sequence ID" value="KZP08053.1"/>
    <property type="molecule type" value="Genomic_DNA"/>
</dbReference>
<evidence type="ECO:0000313" key="1">
    <source>
        <dbReference type="EMBL" id="KZP08053.1"/>
    </source>
</evidence>
<protein>
    <recommendedName>
        <fullName evidence="3">CCHC-type domain-containing protein</fullName>
    </recommendedName>
</protein>
<dbReference type="AlphaFoldDB" id="A0A165WZK2"/>
<dbReference type="OrthoDB" id="4230923at2759"/>
<proteinExistence type="predicted"/>
<dbReference type="STRING" id="436010.A0A165WZK2"/>
<feature type="non-terminal residue" evidence="1">
    <location>
        <position position="239"/>
    </location>
</feature>
<accession>A0A165WZK2</accession>